<gene>
    <name evidence="2" type="ORF">IV203_002827</name>
</gene>
<feature type="region of interest" description="Disordered" evidence="1">
    <location>
        <begin position="580"/>
        <end position="610"/>
    </location>
</feature>
<reference evidence="2" key="2">
    <citation type="submission" date="2021-04" db="EMBL/GenBank/DDBJ databases">
        <authorList>
            <person name="Podell S."/>
        </authorList>
    </citation>
    <scope>NUCLEOTIDE SEQUENCE</scope>
    <source>
        <strain evidence="2">Hildebrandi</strain>
    </source>
</reference>
<dbReference type="EMBL" id="JAGRRH010000016">
    <property type="protein sequence ID" value="KAG7353472.1"/>
    <property type="molecule type" value="Genomic_DNA"/>
</dbReference>
<feature type="compositionally biased region" description="Polar residues" evidence="1">
    <location>
        <begin position="495"/>
        <end position="511"/>
    </location>
</feature>
<dbReference type="AlphaFoldDB" id="A0A9K3PN40"/>
<feature type="region of interest" description="Disordered" evidence="1">
    <location>
        <begin position="699"/>
        <end position="726"/>
    </location>
</feature>
<feature type="compositionally biased region" description="Basic residues" evidence="1">
    <location>
        <begin position="17"/>
        <end position="33"/>
    </location>
</feature>
<name>A0A9K3PN40_9STRA</name>
<evidence type="ECO:0000313" key="3">
    <source>
        <dbReference type="Proteomes" id="UP000693970"/>
    </source>
</evidence>
<feature type="compositionally biased region" description="Polar residues" evidence="1">
    <location>
        <begin position="522"/>
        <end position="532"/>
    </location>
</feature>
<organism evidence="2 3">
    <name type="scientific">Nitzschia inconspicua</name>
    <dbReference type="NCBI Taxonomy" id="303405"/>
    <lineage>
        <taxon>Eukaryota</taxon>
        <taxon>Sar</taxon>
        <taxon>Stramenopiles</taxon>
        <taxon>Ochrophyta</taxon>
        <taxon>Bacillariophyta</taxon>
        <taxon>Bacillariophyceae</taxon>
        <taxon>Bacillariophycidae</taxon>
        <taxon>Bacillariales</taxon>
        <taxon>Bacillariaceae</taxon>
        <taxon>Nitzschia</taxon>
    </lineage>
</organism>
<feature type="region of interest" description="Disordered" evidence="1">
    <location>
        <begin position="1"/>
        <end position="39"/>
    </location>
</feature>
<sequence>MKTFRGFKRIDDDSTKRNNRRSKSSSEKRHTKRDHSVLPFLSYEDSNGLSPVNKGGRWETLDYVPEQAMDEKCDHNLEIVPTKIISSKIPFKNGENLTRQDKVLEIKGKIEGKREHAPKAPIKNKDIFDPFCLDELENNGSQNELFDLTESGWATLFNNPETEKQADFSQMEEEGFAETPNPFHFYMEDTFGQVHTETNASEANVMLDADKNMDEKPITECDVISLSSFPTRTKPIEFLKERSDEDSFDGELFLKLDQSTHSRARSSVTESIIETIKEDEGNEKVDSGRRASDGAYFKLETEIQPEEGGIEVVDVETLASSSKSLEGENTNLPMESLEQQTKSFLCTAGNDIKPQHSGLVDQEERTELCDRSLVDGVKLPAAREQSRTSVDPIPDQRESIYAHNDEMSPQMKNSFKQKIVQTPAESITNEPDIHDPLKQLSKLSVPILNVGSVSLTGKLPIKFAAEKDIDATEQPFKGQVQIPLNVEVKKRSDQTKSNNKDPNANTIGSKSRNQRHPHETMISPSTGSLLDNVTEISDPLSASATCQSMSNSDAYLEPLDLKSLHSSSVSSLSFQGKLLSKSSEDESTFPAPIRRKPVPNIKIPRGPTRRKDSDFTFVAEQLQETLPRDKKGTKPLGASEFEIKMINKFLAIAGPEFDGSHLSIEQREIIHNNALKAGLSETFINRMLDQSAGILSWEQTSTVSDQPSEKSKSRKAVLETPSGSTRTIRTKDTADDITKVTTGSSYSDDFTYDEDGFIRKSPNEDTFSCLKNIFWMESSNVVGDDMAENILAVMSADSESLYARKRQGKRR</sequence>
<dbReference type="OrthoDB" id="55908at2759"/>
<reference evidence="2" key="1">
    <citation type="journal article" date="2021" name="Sci. Rep.">
        <title>Diploid genomic architecture of Nitzschia inconspicua, an elite biomass production diatom.</title>
        <authorList>
            <person name="Oliver A."/>
            <person name="Podell S."/>
            <person name="Pinowska A."/>
            <person name="Traller J.C."/>
            <person name="Smith S.R."/>
            <person name="McClure R."/>
            <person name="Beliaev A."/>
            <person name="Bohutskyi P."/>
            <person name="Hill E.A."/>
            <person name="Rabines A."/>
            <person name="Zheng H."/>
            <person name="Allen L.Z."/>
            <person name="Kuo A."/>
            <person name="Grigoriev I.V."/>
            <person name="Allen A.E."/>
            <person name="Hazlebeck D."/>
            <person name="Allen E.E."/>
        </authorList>
    </citation>
    <scope>NUCLEOTIDE SEQUENCE</scope>
    <source>
        <strain evidence="2">Hildebrandi</strain>
    </source>
</reference>
<evidence type="ECO:0000313" key="2">
    <source>
        <dbReference type="EMBL" id="KAG7353472.1"/>
    </source>
</evidence>
<proteinExistence type="predicted"/>
<keyword evidence="3" id="KW-1185">Reference proteome</keyword>
<dbReference type="Proteomes" id="UP000693970">
    <property type="component" value="Unassembled WGS sequence"/>
</dbReference>
<evidence type="ECO:0000256" key="1">
    <source>
        <dbReference type="SAM" id="MobiDB-lite"/>
    </source>
</evidence>
<comment type="caution">
    <text evidence="2">The sequence shown here is derived from an EMBL/GenBank/DDBJ whole genome shotgun (WGS) entry which is preliminary data.</text>
</comment>
<feature type="region of interest" description="Disordered" evidence="1">
    <location>
        <begin position="487"/>
        <end position="532"/>
    </location>
</feature>
<protein>
    <submittedName>
        <fullName evidence="2">Uncharacterized protein</fullName>
    </submittedName>
</protein>
<accession>A0A9K3PN40</accession>